<dbReference type="OrthoDB" id="9793489at2"/>
<dbReference type="SUPFAM" id="SSF56601">
    <property type="entry name" value="beta-lactamase/transpeptidase-like"/>
    <property type="match status" value="1"/>
</dbReference>
<dbReference type="RefSeq" id="WP_074239123.1">
    <property type="nucleotide sequence ID" value="NZ_FSRA01000001.1"/>
</dbReference>
<evidence type="ECO:0000313" key="3">
    <source>
        <dbReference type="Proteomes" id="UP000185003"/>
    </source>
</evidence>
<proteinExistence type="predicted"/>
<dbReference type="STRING" id="536979.SAMN04488055_2030"/>
<dbReference type="AlphaFoldDB" id="A0A1N6F5L1"/>
<gene>
    <name evidence="2" type="ORF">SAMN04488055_2030</name>
</gene>
<protein>
    <submittedName>
        <fullName evidence="2">Beta-lactamase</fullName>
    </submittedName>
</protein>
<dbReference type="Pfam" id="PF00144">
    <property type="entry name" value="Beta-lactamase"/>
    <property type="match status" value="1"/>
</dbReference>
<evidence type="ECO:0000313" key="2">
    <source>
        <dbReference type="EMBL" id="SIN90539.1"/>
    </source>
</evidence>
<keyword evidence="3" id="KW-1185">Reference proteome</keyword>
<dbReference type="PANTHER" id="PTHR46825:SF9">
    <property type="entry name" value="BETA-LACTAMASE-RELATED DOMAIN-CONTAINING PROTEIN"/>
    <property type="match status" value="1"/>
</dbReference>
<feature type="domain" description="Beta-lactamase-related" evidence="1">
    <location>
        <begin position="21"/>
        <end position="233"/>
    </location>
</feature>
<dbReference type="Proteomes" id="UP000185003">
    <property type="component" value="Unassembled WGS sequence"/>
</dbReference>
<sequence>MKYILLCLLLQQYLEVQHERLGFSGVLLIAKKDSIVYQETIGMASRELNVPINKDNRFKVASVTKSFTAWLIVQAAKEGKLRLTDPLSSYIPNRWPEITIEQLLTHTSGIPHNEGIKDYWTIISRLPLTKEQALEAILEMKLLPKGMHYSSPGYFLLACILEKVYQTSYEKVLAAKLPLLKNTGIYNVRSIIPPLTAGYHMMGDSLTVAPYRDPSLMKGSGDLYTTAEDLLKWNNTCTDFNYGWMKEGDAYYHGGGSFGCSAINVVYPKDSLSIILLSNVSVMPVNEMWHDIEKIVFNQPFEMPQVNAHIKIEDLAKFSGKYESEGTTLQIIAANDQLYAKLGSNPAFEIYANTPLEFSGKKVNVRIIFKQDEKGNVTGLQVEGRGRPLHFIKNLQY</sequence>
<dbReference type="InterPro" id="IPR001466">
    <property type="entry name" value="Beta-lactam-related"/>
</dbReference>
<name>A0A1N6F5L1_9BACT</name>
<accession>A0A1N6F5L1</accession>
<evidence type="ECO:0000259" key="1">
    <source>
        <dbReference type="Pfam" id="PF00144"/>
    </source>
</evidence>
<dbReference type="Gene3D" id="3.40.710.10">
    <property type="entry name" value="DD-peptidase/beta-lactamase superfamily"/>
    <property type="match status" value="1"/>
</dbReference>
<organism evidence="2 3">
    <name type="scientific">Chitinophaga niabensis</name>
    <dbReference type="NCBI Taxonomy" id="536979"/>
    <lineage>
        <taxon>Bacteria</taxon>
        <taxon>Pseudomonadati</taxon>
        <taxon>Bacteroidota</taxon>
        <taxon>Chitinophagia</taxon>
        <taxon>Chitinophagales</taxon>
        <taxon>Chitinophagaceae</taxon>
        <taxon>Chitinophaga</taxon>
    </lineage>
</organism>
<dbReference type="InterPro" id="IPR050491">
    <property type="entry name" value="AmpC-like"/>
</dbReference>
<dbReference type="InterPro" id="IPR012338">
    <property type="entry name" value="Beta-lactam/transpept-like"/>
</dbReference>
<dbReference type="PANTHER" id="PTHR46825">
    <property type="entry name" value="D-ALANYL-D-ALANINE-CARBOXYPEPTIDASE/ENDOPEPTIDASE AMPH"/>
    <property type="match status" value="1"/>
</dbReference>
<reference evidence="2 3" key="1">
    <citation type="submission" date="2016-11" db="EMBL/GenBank/DDBJ databases">
        <authorList>
            <person name="Jaros S."/>
            <person name="Januszkiewicz K."/>
            <person name="Wedrychowicz H."/>
        </authorList>
    </citation>
    <scope>NUCLEOTIDE SEQUENCE [LARGE SCALE GENOMIC DNA]</scope>
    <source>
        <strain evidence="2 3">DSM 24787</strain>
    </source>
</reference>
<dbReference type="EMBL" id="FSRA01000001">
    <property type="protein sequence ID" value="SIN90539.1"/>
    <property type="molecule type" value="Genomic_DNA"/>
</dbReference>